<organism evidence="3 4">
    <name type="scientific">Corynebacterium atypicum</name>
    <dbReference type="NCBI Taxonomy" id="191610"/>
    <lineage>
        <taxon>Bacteria</taxon>
        <taxon>Bacillati</taxon>
        <taxon>Actinomycetota</taxon>
        <taxon>Actinomycetes</taxon>
        <taxon>Mycobacteriales</taxon>
        <taxon>Corynebacteriaceae</taxon>
        <taxon>Corynebacterium</taxon>
    </lineage>
</organism>
<feature type="domain" description="LytR/CpsA/Psr regulator C-terminal" evidence="2">
    <location>
        <begin position="97"/>
        <end position="187"/>
    </location>
</feature>
<dbReference type="Pfam" id="PF13399">
    <property type="entry name" value="LytR_C"/>
    <property type="match status" value="1"/>
</dbReference>
<dbReference type="InterPro" id="IPR027381">
    <property type="entry name" value="LytR/CpsA/Psr_C"/>
</dbReference>
<sequence>MPLRGLAMVLIAVAVLLGLWGIYALTSENNKDDAADAPATSAAPSSRAPAASAPAAPPSGQPPASTPASSAKPSAPGAGDRGGSDAARGGGQNGVHRINVLNNSTVPELAAQVSDKFKKEGSSLGEVGNLPGDVLTVPQNTVFFHPGNPDIERKARELADRVGGVAREYDPALPKKTAGEGDLTLVLANPVQL</sequence>
<dbReference type="EMBL" id="CP008944">
    <property type="protein sequence ID" value="AIG64705.1"/>
    <property type="molecule type" value="Genomic_DNA"/>
</dbReference>
<feature type="compositionally biased region" description="Low complexity" evidence="1">
    <location>
        <begin position="66"/>
        <end position="78"/>
    </location>
</feature>
<feature type="compositionally biased region" description="Low complexity" evidence="1">
    <location>
        <begin position="36"/>
        <end position="54"/>
    </location>
</feature>
<name>A0ABM5QPC2_9CORY</name>
<accession>A0ABM5QPC2</accession>
<evidence type="ECO:0000259" key="2">
    <source>
        <dbReference type="Pfam" id="PF13399"/>
    </source>
</evidence>
<dbReference type="Gene3D" id="3.30.70.2390">
    <property type="match status" value="1"/>
</dbReference>
<evidence type="ECO:0000313" key="4">
    <source>
        <dbReference type="Proteomes" id="UP000028504"/>
    </source>
</evidence>
<evidence type="ECO:0000313" key="3">
    <source>
        <dbReference type="EMBL" id="AIG64705.1"/>
    </source>
</evidence>
<dbReference type="Proteomes" id="UP000028504">
    <property type="component" value="Chromosome"/>
</dbReference>
<reference evidence="3 4" key="1">
    <citation type="submission" date="2014-07" db="EMBL/GenBank/DDBJ databases">
        <title>Complete genome sequence of Corynebacterium atypicum DSM 44849: identifiction of the mycolic acid biosynthesis genes.</title>
        <authorList>
            <person name="Tippelt A."/>
            <person name="Mollmann S."/>
            <person name="Albersmeier A."/>
            <person name="Jaenicke S."/>
            <person name="Ruckert C."/>
            <person name="Tauch A."/>
        </authorList>
    </citation>
    <scope>NUCLEOTIDE SEQUENCE [LARGE SCALE GENOMIC DNA]</scope>
    <source>
        <strain evidence="3 4">R2070</strain>
    </source>
</reference>
<feature type="compositionally biased region" description="Pro residues" evidence="1">
    <location>
        <begin position="55"/>
        <end position="65"/>
    </location>
</feature>
<evidence type="ECO:0000256" key="1">
    <source>
        <dbReference type="SAM" id="MobiDB-lite"/>
    </source>
</evidence>
<proteinExistence type="predicted"/>
<keyword evidence="4" id="KW-1185">Reference proteome</keyword>
<protein>
    <recommendedName>
        <fullName evidence="2">LytR/CpsA/Psr regulator C-terminal domain-containing protein</fullName>
    </recommendedName>
</protein>
<gene>
    <name evidence="3" type="ORF">CATYP_09210</name>
</gene>
<feature type="region of interest" description="Disordered" evidence="1">
    <location>
        <begin position="32"/>
        <end position="101"/>
    </location>
</feature>